<dbReference type="AlphaFoldDB" id="F4QS16"/>
<evidence type="ECO:0000259" key="13">
    <source>
        <dbReference type="PROSITE" id="PS51846"/>
    </source>
</evidence>
<dbReference type="Gene3D" id="3.10.580.10">
    <property type="entry name" value="CBS-domain"/>
    <property type="match status" value="1"/>
</dbReference>
<dbReference type="InterPro" id="IPR002550">
    <property type="entry name" value="CNNM"/>
</dbReference>
<dbReference type="Pfam" id="PF01595">
    <property type="entry name" value="CNNM"/>
    <property type="match status" value="1"/>
</dbReference>
<protein>
    <submittedName>
        <fullName evidence="14">Transporter associated domain protein</fullName>
    </submittedName>
</protein>
<dbReference type="PANTHER" id="PTHR22777:SF32">
    <property type="entry name" value="UPF0053 INNER MEMBRANE PROTEIN YFJD"/>
    <property type="match status" value="1"/>
</dbReference>
<dbReference type="RefSeq" id="WP_006274731.1">
    <property type="nucleotide sequence ID" value="NZ_GL883080.1"/>
</dbReference>
<sequence length="432" mass="47633">MLIATILFLAPSLIALLFMSALFSAGETSLTAASRGRMHQLERDGDKAAKRVNILLGDQEKMIGAILLANNVLNIGASALTTSVLGGLFPGYWGVAISTAVMTVLILVFGEVLPKTLAILKPDDVARGMSPLVMWTVYIFGPVVQAVQWFVRGTLRLFGVRLSMEVDVLAAHEEIRGAVEYHHDEGAVEAEDRNMFRGVLDLQDLDVSQIMVHRKSIDMIDADLPMAEIIEAALNFSHTRIPMYRDNPENIIGILHARDLMAAVTRARGDLASVDVMAITRTPWFIPDTTNLKDQLAAFLKQKQHFALVVDEYGALQGLVTLEDILEEIVGEIDDEHDAVFTAIRKQSDGSIHVDGDMPIRDLNRAMDWDLPDDVAVTVAGLVIHEARTIPEPGQTFLFYGRRFQIMRRQRNQITALKITPVSVTSGLNSEA</sequence>
<dbReference type="Pfam" id="PF03471">
    <property type="entry name" value="CorC_HlyC"/>
    <property type="match status" value="1"/>
</dbReference>
<dbReference type="InterPro" id="IPR046342">
    <property type="entry name" value="CBS_dom_sf"/>
</dbReference>
<accession>F4QS16</accession>
<evidence type="ECO:0000256" key="4">
    <source>
        <dbReference type="ARBA" id="ARBA00022692"/>
    </source>
</evidence>
<dbReference type="InterPro" id="IPR000644">
    <property type="entry name" value="CBS_dom"/>
</dbReference>
<keyword evidence="5" id="KW-0677">Repeat</keyword>
<dbReference type="GO" id="GO:0050660">
    <property type="term" value="F:flavin adenine dinucleotide binding"/>
    <property type="evidence" value="ECO:0007669"/>
    <property type="project" value="InterPro"/>
</dbReference>
<dbReference type="CDD" id="cd04590">
    <property type="entry name" value="CBS_pair_CorC_HlyC_assoc"/>
    <property type="match status" value="1"/>
</dbReference>
<evidence type="ECO:0000259" key="12">
    <source>
        <dbReference type="PROSITE" id="PS51371"/>
    </source>
</evidence>
<proteinExistence type="inferred from homology"/>
<evidence type="ECO:0000256" key="7">
    <source>
        <dbReference type="ARBA" id="ARBA00023122"/>
    </source>
</evidence>
<evidence type="ECO:0000256" key="6">
    <source>
        <dbReference type="ARBA" id="ARBA00022989"/>
    </source>
</evidence>
<evidence type="ECO:0000256" key="3">
    <source>
        <dbReference type="ARBA" id="ARBA00022475"/>
    </source>
</evidence>
<evidence type="ECO:0000256" key="10">
    <source>
        <dbReference type="PROSITE-ProRule" id="PRU01193"/>
    </source>
</evidence>
<comment type="similarity">
    <text evidence="2">Belongs to the UPF0053 family. Hemolysin C subfamily.</text>
</comment>
<reference evidence="15" key="1">
    <citation type="submission" date="2011-03" db="EMBL/GenBank/DDBJ databases">
        <title>Draft genome sequence of Brevundimonas diminuta.</title>
        <authorList>
            <person name="Brown P.J.B."/>
            <person name="Buechlein A."/>
            <person name="Hemmerich C."/>
            <person name="Brun Y.V."/>
        </authorList>
    </citation>
    <scope>NUCLEOTIDE SEQUENCE [LARGE SCALE GENOMIC DNA]</scope>
    <source>
        <strain evidence="15">C19</strain>
    </source>
</reference>
<evidence type="ECO:0000313" key="14">
    <source>
        <dbReference type="EMBL" id="EGF89536.1"/>
    </source>
</evidence>
<evidence type="ECO:0000256" key="11">
    <source>
        <dbReference type="SAM" id="Phobius"/>
    </source>
</evidence>
<feature type="transmembrane region" description="Helical" evidence="11">
    <location>
        <begin position="92"/>
        <end position="112"/>
    </location>
</feature>
<dbReference type="InterPro" id="IPR005170">
    <property type="entry name" value="Transptr-assoc_dom"/>
</dbReference>
<dbReference type="InterPro" id="IPR036318">
    <property type="entry name" value="FAD-bd_PCMH-like_sf"/>
</dbReference>
<feature type="domain" description="CBS" evidence="12">
    <location>
        <begin position="211"/>
        <end position="271"/>
    </location>
</feature>
<keyword evidence="4 10" id="KW-0812">Transmembrane</keyword>
<dbReference type="PROSITE" id="PS51371">
    <property type="entry name" value="CBS"/>
    <property type="match status" value="2"/>
</dbReference>
<feature type="transmembrane region" description="Helical" evidence="11">
    <location>
        <begin position="132"/>
        <end position="151"/>
    </location>
</feature>
<keyword evidence="3" id="KW-1003">Cell membrane</keyword>
<evidence type="ECO:0000256" key="1">
    <source>
        <dbReference type="ARBA" id="ARBA00004651"/>
    </source>
</evidence>
<dbReference type="GO" id="GO:0005886">
    <property type="term" value="C:plasma membrane"/>
    <property type="evidence" value="ECO:0007669"/>
    <property type="project" value="UniProtKB-SubCell"/>
</dbReference>
<dbReference type="HOGENOM" id="CLU_015237_4_1_5"/>
<dbReference type="SUPFAM" id="SSF56176">
    <property type="entry name" value="FAD-binding/transporter-associated domain-like"/>
    <property type="match status" value="1"/>
</dbReference>
<evidence type="ECO:0000256" key="2">
    <source>
        <dbReference type="ARBA" id="ARBA00006446"/>
    </source>
</evidence>
<feature type="transmembrane region" description="Helical" evidence="11">
    <location>
        <begin position="62"/>
        <end position="85"/>
    </location>
</feature>
<feature type="domain" description="CNNM transmembrane" evidence="13">
    <location>
        <begin position="2"/>
        <end position="192"/>
    </location>
</feature>
<name>F4QS16_9CAUL</name>
<evidence type="ECO:0000256" key="9">
    <source>
        <dbReference type="PROSITE-ProRule" id="PRU00703"/>
    </source>
</evidence>
<dbReference type="FunFam" id="3.10.580.10:FF:000002">
    <property type="entry name" value="Magnesium/cobalt efflux protein CorC"/>
    <property type="match status" value="1"/>
</dbReference>
<gene>
    <name evidence="14" type="ORF">ABI_39520</name>
</gene>
<dbReference type="OrthoDB" id="9797674at2"/>
<evidence type="ECO:0000256" key="5">
    <source>
        <dbReference type="ARBA" id="ARBA00022737"/>
    </source>
</evidence>
<dbReference type="Proteomes" id="UP000006512">
    <property type="component" value="Unassembled WGS sequence"/>
</dbReference>
<evidence type="ECO:0000313" key="15">
    <source>
        <dbReference type="Proteomes" id="UP000006512"/>
    </source>
</evidence>
<dbReference type="Gene3D" id="3.30.465.10">
    <property type="match status" value="1"/>
</dbReference>
<dbReference type="PROSITE" id="PS51846">
    <property type="entry name" value="CNNM"/>
    <property type="match status" value="1"/>
</dbReference>
<dbReference type="STRING" id="715226.ABI_39520"/>
<dbReference type="EMBL" id="GL883080">
    <property type="protein sequence ID" value="EGF89536.1"/>
    <property type="molecule type" value="Genomic_DNA"/>
</dbReference>
<organism evidence="14 15">
    <name type="scientific">Asticcacaulis biprosthecium C19</name>
    <dbReference type="NCBI Taxonomy" id="715226"/>
    <lineage>
        <taxon>Bacteria</taxon>
        <taxon>Pseudomonadati</taxon>
        <taxon>Pseudomonadota</taxon>
        <taxon>Alphaproteobacteria</taxon>
        <taxon>Caulobacterales</taxon>
        <taxon>Caulobacteraceae</taxon>
        <taxon>Asticcacaulis</taxon>
    </lineage>
</organism>
<keyword evidence="7 9" id="KW-0129">CBS domain</keyword>
<dbReference type="InterPro" id="IPR016169">
    <property type="entry name" value="FAD-bd_PCMH_sub2"/>
</dbReference>
<dbReference type="SUPFAM" id="SSF54631">
    <property type="entry name" value="CBS-domain pair"/>
    <property type="match status" value="1"/>
</dbReference>
<dbReference type="InterPro" id="IPR044751">
    <property type="entry name" value="Ion_transp-like_CBS"/>
</dbReference>
<evidence type="ECO:0000256" key="8">
    <source>
        <dbReference type="ARBA" id="ARBA00023136"/>
    </source>
</evidence>
<keyword evidence="15" id="KW-1185">Reference proteome</keyword>
<dbReference type="SMART" id="SM01091">
    <property type="entry name" value="CorC_HlyC"/>
    <property type="match status" value="1"/>
</dbReference>
<keyword evidence="8 10" id="KW-0472">Membrane</keyword>
<feature type="domain" description="CBS" evidence="12">
    <location>
        <begin position="279"/>
        <end position="336"/>
    </location>
</feature>
<keyword evidence="6 10" id="KW-1133">Transmembrane helix</keyword>
<dbReference type="eggNOG" id="COG4536">
    <property type="taxonomic scope" value="Bacteria"/>
</dbReference>
<comment type="subcellular location">
    <subcellularLocation>
        <location evidence="1">Cell membrane</location>
        <topology evidence="1">Multi-pass membrane protein</topology>
    </subcellularLocation>
</comment>
<dbReference type="Pfam" id="PF00571">
    <property type="entry name" value="CBS"/>
    <property type="match status" value="2"/>
</dbReference>
<dbReference type="PANTHER" id="PTHR22777">
    <property type="entry name" value="HEMOLYSIN-RELATED"/>
    <property type="match status" value="1"/>
</dbReference>